<dbReference type="Proteomes" id="UP000008237">
    <property type="component" value="Unassembled WGS sequence"/>
</dbReference>
<dbReference type="AlphaFoldDB" id="E2BD52"/>
<evidence type="ECO:0000313" key="2">
    <source>
        <dbReference type="EMBL" id="EFN86378.1"/>
    </source>
</evidence>
<reference evidence="2 3" key="1">
    <citation type="journal article" date="2010" name="Science">
        <title>Genomic comparison of the ants Camponotus floridanus and Harpegnathos saltator.</title>
        <authorList>
            <person name="Bonasio R."/>
            <person name="Zhang G."/>
            <person name="Ye C."/>
            <person name="Mutti N.S."/>
            <person name="Fang X."/>
            <person name="Qin N."/>
            <person name="Donahue G."/>
            <person name="Yang P."/>
            <person name="Li Q."/>
            <person name="Li C."/>
            <person name="Zhang P."/>
            <person name="Huang Z."/>
            <person name="Berger S.L."/>
            <person name="Reinberg D."/>
            <person name="Wang J."/>
            <person name="Liebig J."/>
        </authorList>
    </citation>
    <scope>NUCLEOTIDE SEQUENCE [LARGE SCALE GENOMIC DNA]</scope>
    <source>
        <strain evidence="2 3">R22 G/1</strain>
    </source>
</reference>
<dbReference type="OrthoDB" id="8194903at2759"/>
<dbReference type="InParanoid" id="E2BD52"/>
<evidence type="ECO:0000256" key="1">
    <source>
        <dbReference type="SAM" id="Coils"/>
    </source>
</evidence>
<keyword evidence="1" id="KW-0175">Coiled coil</keyword>
<sequence length="252" mass="29244">MPRNKYKKYLEYKSKETIPKSTAVSRRMVLEQDEATNVMINEVNASFSNCNNMTSLNVDTTDCSDFEEELEQYEQRRDTEVNECEVNNIIIGDHELCDAVTNNINAISNPVCNSADSDNENESINDIYENKWLYNVIQDNYCYDDEGVCDDKDSDDEPNEFRQNNRVHEEFSNMKNIEDSYLQNVLCPCTKTTVGEALLLYMTVAQRHSLTWVTTIDMLKLINVLFNKNAVPTTKYKLISIFLQKWIKCNII</sequence>
<gene>
    <name evidence="2" type="ORF">EAI_06105</name>
</gene>
<accession>E2BD52</accession>
<name>E2BD52_HARSA</name>
<evidence type="ECO:0000313" key="3">
    <source>
        <dbReference type="Proteomes" id="UP000008237"/>
    </source>
</evidence>
<protein>
    <submittedName>
        <fullName evidence="2">Uncharacterized protein</fullName>
    </submittedName>
</protein>
<keyword evidence="3" id="KW-1185">Reference proteome</keyword>
<proteinExistence type="predicted"/>
<dbReference type="EMBL" id="GL447564">
    <property type="protein sequence ID" value="EFN86378.1"/>
    <property type="molecule type" value="Genomic_DNA"/>
</dbReference>
<feature type="coiled-coil region" evidence="1">
    <location>
        <begin position="56"/>
        <end position="83"/>
    </location>
</feature>
<organism evidence="3">
    <name type="scientific">Harpegnathos saltator</name>
    <name type="common">Jerdon's jumping ant</name>
    <dbReference type="NCBI Taxonomy" id="610380"/>
    <lineage>
        <taxon>Eukaryota</taxon>
        <taxon>Metazoa</taxon>
        <taxon>Ecdysozoa</taxon>
        <taxon>Arthropoda</taxon>
        <taxon>Hexapoda</taxon>
        <taxon>Insecta</taxon>
        <taxon>Pterygota</taxon>
        <taxon>Neoptera</taxon>
        <taxon>Endopterygota</taxon>
        <taxon>Hymenoptera</taxon>
        <taxon>Apocrita</taxon>
        <taxon>Aculeata</taxon>
        <taxon>Formicoidea</taxon>
        <taxon>Formicidae</taxon>
        <taxon>Ponerinae</taxon>
        <taxon>Ponerini</taxon>
        <taxon>Harpegnathos</taxon>
    </lineage>
</organism>